<sequence length="133" mass="15030">MNSELLRRTEANDVNCPSLVRDARKTGHVCCSSEACLFAAWIQFRNAILKIVLQNHNHGTKNHRKQSSVISQMCPPARAGCLQLFVCHCTTQAGCPACVREEGNKHVLFRIYRNTQEDKKESTSNQMMKHSSK</sequence>
<evidence type="ECO:0000313" key="2">
    <source>
        <dbReference type="Proteomes" id="UP001497522"/>
    </source>
</evidence>
<reference evidence="1" key="1">
    <citation type="submission" date="2024-03" db="EMBL/GenBank/DDBJ databases">
        <authorList>
            <consortium name="ELIXIR-Norway"/>
            <consortium name="Elixir Norway"/>
        </authorList>
    </citation>
    <scope>NUCLEOTIDE SEQUENCE</scope>
</reference>
<keyword evidence="2" id="KW-1185">Reference proteome</keyword>
<gene>
    <name evidence="1" type="ORF">CSSPJE1EN2_LOCUS21513</name>
</gene>
<accession>A0ABP1BUN1</accession>
<dbReference type="EMBL" id="OZ023708">
    <property type="protein sequence ID" value="CAK9880024.1"/>
    <property type="molecule type" value="Genomic_DNA"/>
</dbReference>
<organism evidence="1 2">
    <name type="scientific">Sphagnum jensenii</name>
    <dbReference type="NCBI Taxonomy" id="128206"/>
    <lineage>
        <taxon>Eukaryota</taxon>
        <taxon>Viridiplantae</taxon>
        <taxon>Streptophyta</taxon>
        <taxon>Embryophyta</taxon>
        <taxon>Bryophyta</taxon>
        <taxon>Sphagnophytina</taxon>
        <taxon>Sphagnopsida</taxon>
        <taxon>Sphagnales</taxon>
        <taxon>Sphagnaceae</taxon>
        <taxon>Sphagnum</taxon>
    </lineage>
</organism>
<protein>
    <submittedName>
        <fullName evidence="1">Uncharacterized protein</fullName>
    </submittedName>
</protein>
<dbReference type="Proteomes" id="UP001497522">
    <property type="component" value="Chromosome 7"/>
</dbReference>
<evidence type="ECO:0000313" key="1">
    <source>
        <dbReference type="EMBL" id="CAK9880024.1"/>
    </source>
</evidence>
<proteinExistence type="predicted"/>
<name>A0ABP1BUN1_9BRYO</name>